<dbReference type="Gene3D" id="3.10.260.20">
    <property type="entry name" value="Ski"/>
    <property type="match status" value="1"/>
</dbReference>
<dbReference type="PANTHER" id="PTHR12577:SF6">
    <property type="entry name" value="DACHSHUND, ISOFORM B"/>
    <property type="match status" value="1"/>
</dbReference>
<protein>
    <recommendedName>
        <fullName evidence="6">SKI/SNO/DAC domain-containing protein</fullName>
    </recommendedName>
</protein>
<dbReference type="HOGENOM" id="CLU_027923_0_0_1"/>
<dbReference type="InterPro" id="IPR009061">
    <property type="entry name" value="DNA-bd_dom_put_sf"/>
</dbReference>
<dbReference type="GO" id="GO:0000978">
    <property type="term" value="F:RNA polymerase II cis-regulatory region sequence-specific DNA binding"/>
    <property type="evidence" value="ECO:0000318"/>
    <property type="project" value="GO_Central"/>
</dbReference>
<sequence>MDRPAYSTPPPVENTPSNNECRMVELRGSKVASFSLGCDEYICLPQAFDLFLKHLVGGLHTVYTKLKRLSIAPVVCNVEQVRILRGLGAIQPGVNRCKLITRKDFEILYQDCTTASSRPGRPPKRYPMLPPTTDLMSHHANMRVNTAVANAIRHQYQQAAASGLHNGLEHQQINPALAPFIMMSHPSLFSSGIPPTSMAMLNHANSQGMQHEKDSDEEMHTPRSYQNAVSNGIGSDGRTSPSSSVGSVHETQIGDNSGNCGSFDNRDSQKDSHELAHDKPQHIQNQPERMHYDKSDLKHPFNEVFRESGKRSDAPFSSDASHEGGKISSMQNLLRNIQGLLKVAADNASLQEKHSSIEIAELNMKLNRERDSREDAEKKLDESERLKADALRRLNNEKKMNKVLQSKLLSMQQT</sequence>
<evidence type="ECO:0000256" key="1">
    <source>
        <dbReference type="ARBA" id="ARBA00004123"/>
    </source>
</evidence>
<dbReference type="GO" id="GO:0006357">
    <property type="term" value="P:regulation of transcription by RNA polymerase II"/>
    <property type="evidence" value="ECO:0000318"/>
    <property type="project" value="GO_Central"/>
</dbReference>
<evidence type="ECO:0000313" key="7">
    <source>
        <dbReference type="Ensembl" id="ENSCINP00000034508.1"/>
    </source>
</evidence>
<keyword evidence="4" id="KW-0175">Coiled coil</keyword>
<dbReference type="Proteomes" id="UP000008144">
    <property type="component" value="Chromosome 14"/>
</dbReference>
<dbReference type="CDD" id="cd21081">
    <property type="entry name" value="DHD_Dac"/>
    <property type="match status" value="1"/>
</dbReference>
<keyword evidence="2" id="KW-0539">Nucleus</keyword>
<feature type="domain" description="SKI/SNO/DAC" evidence="6">
    <location>
        <begin position="7"/>
        <end position="113"/>
    </location>
</feature>
<comment type="similarity">
    <text evidence="3">Belongs to the DACH/dachshund family.</text>
</comment>
<organism evidence="7 8">
    <name type="scientific">Ciona intestinalis</name>
    <name type="common">Transparent sea squirt</name>
    <name type="synonym">Ascidia intestinalis</name>
    <dbReference type="NCBI Taxonomy" id="7719"/>
    <lineage>
        <taxon>Eukaryota</taxon>
        <taxon>Metazoa</taxon>
        <taxon>Chordata</taxon>
        <taxon>Tunicata</taxon>
        <taxon>Ascidiacea</taxon>
        <taxon>Phlebobranchia</taxon>
        <taxon>Cionidae</taxon>
        <taxon>Ciona</taxon>
    </lineage>
</organism>
<accession>H2XXX4</accession>
<dbReference type="Pfam" id="PF02437">
    <property type="entry name" value="Ski_Sno_DHD"/>
    <property type="match status" value="1"/>
</dbReference>
<feature type="compositionally biased region" description="Polar residues" evidence="5">
    <location>
        <begin position="223"/>
        <end position="262"/>
    </location>
</feature>
<evidence type="ECO:0000256" key="3">
    <source>
        <dbReference type="ARBA" id="ARBA00038192"/>
    </source>
</evidence>
<dbReference type="OMA" id="INSGNEC"/>
<dbReference type="EMBL" id="EAAA01001286">
    <property type="status" value="NOT_ANNOTATED_CDS"/>
    <property type="molecule type" value="Genomic_DNA"/>
</dbReference>
<comment type="subcellular location">
    <subcellularLocation>
        <location evidence="1">Nucleus</location>
    </subcellularLocation>
</comment>
<reference evidence="8" key="1">
    <citation type="journal article" date="2002" name="Science">
        <title>The draft genome of Ciona intestinalis: insights into chordate and vertebrate origins.</title>
        <authorList>
            <person name="Dehal P."/>
            <person name="Satou Y."/>
            <person name="Campbell R.K."/>
            <person name="Chapman J."/>
            <person name="Degnan B."/>
            <person name="De Tomaso A."/>
            <person name="Davidson B."/>
            <person name="Di Gregorio A."/>
            <person name="Gelpke M."/>
            <person name="Goodstein D.M."/>
            <person name="Harafuji N."/>
            <person name="Hastings K.E."/>
            <person name="Ho I."/>
            <person name="Hotta K."/>
            <person name="Huang W."/>
            <person name="Kawashima T."/>
            <person name="Lemaire P."/>
            <person name="Martinez D."/>
            <person name="Meinertzhagen I.A."/>
            <person name="Necula S."/>
            <person name="Nonaka M."/>
            <person name="Putnam N."/>
            <person name="Rash S."/>
            <person name="Saiga H."/>
            <person name="Satake M."/>
            <person name="Terry A."/>
            <person name="Yamada L."/>
            <person name="Wang H.G."/>
            <person name="Awazu S."/>
            <person name="Azumi K."/>
            <person name="Boore J."/>
            <person name="Branno M."/>
            <person name="Chin-Bow S."/>
            <person name="DeSantis R."/>
            <person name="Doyle S."/>
            <person name="Francino P."/>
            <person name="Keys D.N."/>
            <person name="Haga S."/>
            <person name="Hayashi H."/>
            <person name="Hino K."/>
            <person name="Imai K.S."/>
            <person name="Inaba K."/>
            <person name="Kano S."/>
            <person name="Kobayashi K."/>
            <person name="Kobayashi M."/>
            <person name="Lee B.I."/>
            <person name="Makabe K.W."/>
            <person name="Manohar C."/>
            <person name="Matassi G."/>
            <person name="Medina M."/>
            <person name="Mochizuki Y."/>
            <person name="Mount S."/>
            <person name="Morishita T."/>
            <person name="Miura S."/>
            <person name="Nakayama A."/>
            <person name="Nishizaka S."/>
            <person name="Nomoto H."/>
            <person name="Ohta F."/>
            <person name="Oishi K."/>
            <person name="Rigoutsos I."/>
            <person name="Sano M."/>
            <person name="Sasaki A."/>
            <person name="Sasakura Y."/>
            <person name="Shoguchi E."/>
            <person name="Shin-i T."/>
            <person name="Spagnuolo A."/>
            <person name="Stainier D."/>
            <person name="Suzuki M.M."/>
            <person name="Tassy O."/>
            <person name="Takatori N."/>
            <person name="Tokuoka M."/>
            <person name="Yagi K."/>
            <person name="Yoshizaki F."/>
            <person name="Wada S."/>
            <person name="Zhang C."/>
            <person name="Hyatt P.D."/>
            <person name="Larimer F."/>
            <person name="Detter C."/>
            <person name="Doggett N."/>
            <person name="Glavina T."/>
            <person name="Hawkins T."/>
            <person name="Richardson P."/>
            <person name="Lucas S."/>
            <person name="Kohara Y."/>
            <person name="Levine M."/>
            <person name="Satoh N."/>
            <person name="Rokhsar D.S."/>
        </authorList>
    </citation>
    <scope>NUCLEOTIDE SEQUENCE [LARGE SCALE GENOMIC DNA]</scope>
</reference>
<proteinExistence type="inferred from homology"/>
<evidence type="ECO:0000259" key="6">
    <source>
        <dbReference type="Pfam" id="PF02437"/>
    </source>
</evidence>
<evidence type="ECO:0000256" key="5">
    <source>
        <dbReference type="SAM" id="MobiDB-lite"/>
    </source>
</evidence>
<dbReference type="STRING" id="7719.ENSCINP00000034508"/>
<dbReference type="InterPro" id="IPR003380">
    <property type="entry name" value="SKI/SNO/DAC"/>
</dbReference>
<keyword evidence="8" id="KW-1185">Reference proteome</keyword>
<dbReference type="FunFam" id="3.10.260.20:FF:000001">
    <property type="entry name" value="Dachshund homolog 1"/>
    <property type="match status" value="1"/>
</dbReference>
<name>H2XXX4_CIOIN</name>
<evidence type="ECO:0000313" key="8">
    <source>
        <dbReference type="Proteomes" id="UP000008144"/>
    </source>
</evidence>
<dbReference type="SUPFAM" id="SSF46955">
    <property type="entry name" value="Putative DNA-binding domain"/>
    <property type="match status" value="1"/>
</dbReference>
<feature type="region of interest" description="Disordered" evidence="5">
    <location>
        <begin position="306"/>
        <end position="325"/>
    </location>
</feature>
<reference evidence="7" key="2">
    <citation type="journal article" date="2008" name="Genome Biol.">
        <title>Improved genome assembly and evidence-based global gene model set for the chordate Ciona intestinalis: new insight into intron and operon populations.</title>
        <authorList>
            <person name="Satou Y."/>
            <person name="Mineta K."/>
            <person name="Ogasawara M."/>
            <person name="Sasakura Y."/>
            <person name="Shoguchi E."/>
            <person name="Ueno K."/>
            <person name="Yamada L."/>
            <person name="Matsumoto J."/>
            <person name="Wasserscheid J."/>
            <person name="Dewar K."/>
            <person name="Wiley G.B."/>
            <person name="Macmil S.L."/>
            <person name="Roe B.A."/>
            <person name="Zeller R.W."/>
            <person name="Hastings K.E."/>
            <person name="Lemaire P."/>
            <person name="Lindquist E."/>
            <person name="Endo T."/>
            <person name="Hotta K."/>
            <person name="Inaba K."/>
        </authorList>
    </citation>
    <scope>NUCLEOTIDE SEQUENCE [LARGE SCALE GENOMIC DNA]</scope>
    <source>
        <strain evidence="7">wild type</strain>
    </source>
</reference>
<feature type="compositionally biased region" description="Basic and acidic residues" evidence="5">
    <location>
        <begin position="264"/>
        <end position="281"/>
    </location>
</feature>
<dbReference type="InParanoid" id="H2XXX4"/>
<feature type="coiled-coil region" evidence="4">
    <location>
        <begin position="359"/>
        <end position="407"/>
    </location>
</feature>
<evidence type="ECO:0000256" key="2">
    <source>
        <dbReference type="ARBA" id="ARBA00023242"/>
    </source>
</evidence>
<feature type="compositionally biased region" description="Basic and acidic residues" evidence="5">
    <location>
        <begin position="210"/>
        <end position="221"/>
    </location>
</feature>
<feature type="region of interest" description="Disordered" evidence="5">
    <location>
        <begin position="205"/>
        <end position="293"/>
    </location>
</feature>
<reference evidence="7" key="4">
    <citation type="submission" date="2025-09" db="UniProtKB">
        <authorList>
            <consortium name="Ensembl"/>
        </authorList>
    </citation>
    <scope>IDENTIFICATION</scope>
</reference>
<dbReference type="AlphaFoldDB" id="H2XXX4"/>
<dbReference type="Ensembl" id="ENSCINT00000037189.1">
    <property type="protein sequence ID" value="ENSCINP00000034508.1"/>
    <property type="gene ID" value="ENSCING00000019659.1"/>
</dbReference>
<dbReference type="GO" id="GO:0005634">
    <property type="term" value="C:nucleus"/>
    <property type="evidence" value="ECO:0000318"/>
    <property type="project" value="GO_Central"/>
</dbReference>
<dbReference type="InterPro" id="IPR037000">
    <property type="entry name" value="Ski_DNA-bd_sf"/>
</dbReference>
<dbReference type="InterPro" id="IPR052417">
    <property type="entry name" value="Dachshund_domain"/>
</dbReference>
<dbReference type="GeneTree" id="ENSGT00390000001134"/>
<evidence type="ECO:0000256" key="4">
    <source>
        <dbReference type="SAM" id="Coils"/>
    </source>
</evidence>
<dbReference type="GO" id="GO:0000981">
    <property type="term" value="F:DNA-binding transcription factor activity, RNA polymerase II-specific"/>
    <property type="evidence" value="ECO:0000318"/>
    <property type="project" value="GO_Central"/>
</dbReference>
<dbReference type="GO" id="GO:0005667">
    <property type="term" value="C:transcription regulator complex"/>
    <property type="evidence" value="ECO:0000318"/>
    <property type="project" value="GO_Central"/>
</dbReference>
<dbReference type="PANTHER" id="PTHR12577">
    <property type="entry name" value="DACHSHUND"/>
    <property type="match status" value="1"/>
</dbReference>
<reference evidence="7" key="3">
    <citation type="submission" date="2025-08" db="UniProtKB">
        <authorList>
            <consortium name="Ensembl"/>
        </authorList>
    </citation>
    <scope>IDENTIFICATION</scope>
</reference>